<dbReference type="Gene3D" id="2.60.40.1120">
    <property type="entry name" value="Carboxypeptidase-like, regulatory domain"/>
    <property type="match status" value="2"/>
</dbReference>
<sequence>LSDTEVGFKFAPRTFSSFKSGVNIYLTLPTGKDEFSSGRMGAGVLAIATYDFKGLESFIPIRVNANLGYHHSGRKESNAVPVGVSLELPTRFFTPIVEVTSEQLLQEKLDWNQCPLRFTQGVKVTPTRRFCFHVGYDINLAQESLRYLKAETYDWRFFFNLTLSRSLGGLGGEPGAISGAVKDRTTGEPIAARVSIKGSEATIEADPVTGYYVIKGLKPGLVSMIVEAEGYNKRVVPAFVKQGKTVARNIRLTPQKRKSWVSVVVTDMKTGEPVGADILLQGKSRKEARTDSSGNVEALELAPGRYKLICDARGYLSISKELTVGAHKTEMVSISLLKMDEHMVVSGVSFLPATANLKIESYEGIKKVVSLIKSNPGVKFEIGGHTDKSDSPEADLLLSEKRASVFRRFLVNGYNFDETSLVTRGYGGEKPVADNSTEQGRSKNRRIEIRALGEAE</sequence>
<feature type="region of interest" description="Disordered" evidence="2">
    <location>
        <begin position="427"/>
        <end position="456"/>
    </location>
</feature>
<evidence type="ECO:0000313" key="5">
    <source>
        <dbReference type="Proteomes" id="UP000315534"/>
    </source>
</evidence>
<feature type="domain" description="OmpA-like" evidence="3">
    <location>
        <begin position="339"/>
        <end position="455"/>
    </location>
</feature>
<dbReference type="GO" id="GO:0016020">
    <property type="term" value="C:membrane"/>
    <property type="evidence" value="ECO:0007669"/>
    <property type="project" value="UniProtKB-UniRule"/>
</dbReference>
<evidence type="ECO:0000259" key="3">
    <source>
        <dbReference type="PROSITE" id="PS51123"/>
    </source>
</evidence>
<name>A0A523XJ63_UNCT6</name>
<evidence type="ECO:0000256" key="2">
    <source>
        <dbReference type="SAM" id="MobiDB-lite"/>
    </source>
</evidence>
<organism evidence="4 5">
    <name type="scientific">candidate division TA06 bacterium</name>
    <dbReference type="NCBI Taxonomy" id="2250710"/>
    <lineage>
        <taxon>Bacteria</taxon>
        <taxon>Bacteria division TA06</taxon>
    </lineage>
</organism>
<reference evidence="4 5" key="1">
    <citation type="submission" date="2019-03" db="EMBL/GenBank/DDBJ databases">
        <title>Metabolic potential of uncultured bacteria and archaea associated with petroleum seepage in deep-sea sediments.</title>
        <authorList>
            <person name="Dong X."/>
            <person name="Hubert C."/>
        </authorList>
    </citation>
    <scope>NUCLEOTIDE SEQUENCE [LARGE SCALE GENOMIC DNA]</scope>
    <source>
        <strain evidence="4">E29_bin36</strain>
    </source>
</reference>
<dbReference type="SUPFAM" id="SSF49464">
    <property type="entry name" value="Carboxypeptidase regulatory domain-like"/>
    <property type="match status" value="1"/>
</dbReference>
<dbReference type="PANTHER" id="PTHR30329:SF21">
    <property type="entry name" value="LIPOPROTEIN YIAD-RELATED"/>
    <property type="match status" value="1"/>
</dbReference>
<dbReference type="AlphaFoldDB" id="A0A523XJ63"/>
<dbReference type="Proteomes" id="UP000315534">
    <property type="component" value="Unassembled WGS sequence"/>
</dbReference>
<evidence type="ECO:0000256" key="1">
    <source>
        <dbReference type="PROSITE-ProRule" id="PRU00473"/>
    </source>
</evidence>
<keyword evidence="1" id="KW-0472">Membrane</keyword>
<dbReference type="GO" id="GO:0030246">
    <property type="term" value="F:carbohydrate binding"/>
    <property type="evidence" value="ECO:0007669"/>
    <property type="project" value="InterPro"/>
</dbReference>
<dbReference type="Pfam" id="PF00691">
    <property type="entry name" value="OmpA"/>
    <property type="match status" value="1"/>
</dbReference>
<dbReference type="CDD" id="cd07185">
    <property type="entry name" value="OmpA_C-like"/>
    <property type="match status" value="1"/>
</dbReference>
<dbReference type="InterPro" id="IPR013784">
    <property type="entry name" value="Carb-bd-like_fold"/>
</dbReference>
<dbReference type="Pfam" id="PF13620">
    <property type="entry name" value="CarboxypepD_reg"/>
    <property type="match status" value="2"/>
</dbReference>
<dbReference type="EMBL" id="SOIP01000426">
    <property type="protein sequence ID" value="TET79320.1"/>
    <property type="molecule type" value="Genomic_DNA"/>
</dbReference>
<gene>
    <name evidence="4" type="ORF">E3J38_07360</name>
</gene>
<proteinExistence type="predicted"/>
<comment type="caution">
    <text evidence="4">The sequence shown here is derived from an EMBL/GenBank/DDBJ whole genome shotgun (WGS) entry which is preliminary data.</text>
</comment>
<dbReference type="SUPFAM" id="SSF49452">
    <property type="entry name" value="Starch-binding domain-like"/>
    <property type="match status" value="1"/>
</dbReference>
<dbReference type="InterPro" id="IPR008969">
    <property type="entry name" value="CarboxyPept-like_regulatory"/>
</dbReference>
<dbReference type="InterPro" id="IPR036737">
    <property type="entry name" value="OmpA-like_sf"/>
</dbReference>
<protein>
    <recommendedName>
        <fullName evidence="3">OmpA-like domain-containing protein</fullName>
    </recommendedName>
</protein>
<dbReference type="InterPro" id="IPR050330">
    <property type="entry name" value="Bact_OuterMem_StrucFunc"/>
</dbReference>
<dbReference type="Gene3D" id="3.30.1330.60">
    <property type="entry name" value="OmpA-like domain"/>
    <property type="match status" value="1"/>
</dbReference>
<dbReference type="PROSITE" id="PS51123">
    <property type="entry name" value="OMPA_2"/>
    <property type="match status" value="1"/>
</dbReference>
<dbReference type="InterPro" id="IPR006665">
    <property type="entry name" value="OmpA-like"/>
</dbReference>
<dbReference type="SUPFAM" id="SSF103088">
    <property type="entry name" value="OmpA-like"/>
    <property type="match status" value="1"/>
</dbReference>
<accession>A0A523XJ63</accession>
<feature type="non-terminal residue" evidence="4">
    <location>
        <position position="1"/>
    </location>
</feature>
<dbReference type="PANTHER" id="PTHR30329">
    <property type="entry name" value="STATOR ELEMENT OF FLAGELLAR MOTOR COMPLEX"/>
    <property type="match status" value="1"/>
</dbReference>
<feature type="compositionally biased region" description="Basic and acidic residues" evidence="2">
    <location>
        <begin position="445"/>
        <end position="456"/>
    </location>
</feature>
<evidence type="ECO:0000313" key="4">
    <source>
        <dbReference type="EMBL" id="TET79320.1"/>
    </source>
</evidence>